<dbReference type="EnsemblBacteria" id="AAR33543">
    <property type="protein sequence ID" value="AAR33543"/>
    <property type="gene ID" value="GSU0209"/>
</dbReference>
<keyword evidence="3" id="KW-1185">Reference proteome</keyword>
<accession>Q74GN7</accession>
<dbReference type="HOGENOM" id="CLU_2861383_0_0_7"/>
<evidence type="ECO:0000313" key="2">
    <source>
        <dbReference type="EMBL" id="AAR33543.1"/>
    </source>
</evidence>
<sequence>MTLVCLTTKRKNARRTSKAATVPPCFVFGAVSGLLLECWLDLLTAYVSMLQIMTLACLTIYKIP</sequence>
<evidence type="ECO:0000313" key="3">
    <source>
        <dbReference type="Proteomes" id="UP000000577"/>
    </source>
</evidence>
<dbReference type="AlphaFoldDB" id="Q74GN7"/>
<dbReference type="KEGG" id="gsu:GSU0209"/>
<name>Q74GN7_GEOSL</name>
<evidence type="ECO:0000256" key="1">
    <source>
        <dbReference type="SAM" id="Phobius"/>
    </source>
</evidence>
<keyword evidence="1" id="KW-1133">Transmembrane helix</keyword>
<protein>
    <submittedName>
        <fullName evidence="2">Uncharacterized protein</fullName>
    </submittedName>
</protein>
<reference evidence="2 3" key="1">
    <citation type="journal article" date="2003" name="Science">
        <title>Genome of Geobacter sulfurreducens: metal reduction in subsurface environments.</title>
        <authorList>
            <person name="Methe B.A."/>
            <person name="Nelson K.E."/>
            <person name="Eisen J.A."/>
            <person name="Paulsen I.T."/>
            <person name="Nelson W."/>
            <person name="Heidelberg J.F."/>
            <person name="Wu D."/>
            <person name="Wu M."/>
            <person name="Ward N."/>
            <person name="Beanan M.J."/>
            <person name="Dodson R.J."/>
            <person name="Madupu R."/>
            <person name="Brinkac L.M."/>
            <person name="Daugherty S.C."/>
            <person name="DeBoy R.T."/>
            <person name="Durkin A.S."/>
            <person name="Gwinn M."/>
            <person name="Kolonay J.F."/>
            <person name="Sullivan S.A."/>
            <person name="Haft D.H."/>
            <person name="Selengut J."/>
            <person name="Davidsen T.M."/>
            <person name="Zafar N."/>
            <person name="White O."/>
            <person name="Tran B."/>
            <person name="Romero C."/>
            <person name="Forberger H.A."/>
            <person name="Weidman J."/>
            <person name="Khouri H."/>
            <person name="Feldblyum T.V."/>
            <person name="Utterback T.R."/>
            <person name="Van Aken S.E."/>
            <person name="Lovley D.R."/>
            <person name="Fraser C.M."/>
        </authorList>
    </citation>
    <scope>NUCLEOTIDE SEQUENCE [LARGE SCALE GENOMIC DNA]</scope>
    <source>
        <strain evidence="3">ATCC 51573 / DSM 12127 / PCA</strain>
    </source>
</reference>
<keyword evidence="1" id="KW-0812">Transmembrane</keyword>
<dbReference type="EMBL" id="AE017180">
    <property type="protein sequence ID" value="AAR33543.1"/>
    <property type="molecule type" value="Genomic_DNA"/>
</dbReference>
<proteinExistence type="predicted"/>
<gene>
    <name evidence="2" type="ordered locus">GSU0209</name>
</gene>
<dbReference type="Proteomes" id="UP000000577">
    <property type="component" value="Chromosome"/>
</dbReference>
<keyword evidence="1" id="KW-0472">Membrane</keyword>
<dbReference type="STRING" id="243231.GSU0209"/>
<dbReference type="InParanoid" id="Q74GN7"/>
<reference evidence="2 3" key="2">
    <citation type="journal article" date="2012" name="BMC Genomics">
        <title>Comparative genomic analysis of Geobacter sulfurreducens KN400, a strain with enhanced capacity for extracellular electron transfer and electricity production.</title>
        <authorList>
            <person name="Butler J.E."/>
            <person name="Young N.D."/>
            <person name="Aklujkar M."/>
            <person name="Lovley D.R."/>
        </authorList>
    </citation>
    <scope>NUCLEOTIDE SEQUENCE [LARGE SCALE GENOMIC DNA]</scope>
    <source>
        <strain evidence="3">ATCC 51573 / DSM 12127 / PCA</strain>
    </source>
</reference>
<organism evidence="2 3">
    <name type="scientific">Geobacter sulfurreducens (strain ATCC 51573 / DSM 12127 / PCA)</name>
    <dbReference type="NCBI Taxonomy" id="243231"/>
    <lineage>
        <taxon>Bacteria</taxon>
        <taxon>Pseudomonadati</taxon>
        <taxon>Thermodesulfobacteriota</taxon>
        <taxon>Desulfuromonadia</taxon>
        <taxon>Geobacterales</taxon>
        <taxon>Geobacteraceae</taxon>
        <taxon>Geobacter</taxon>
    </lineage>
</organism>
<feature type="transmembrane region" description="Helical" evidence="1">
    <location>
        <begin position="19"/>
        <end position="36"/>
    </location>
</feature>